<dbReference type="Proteomes" id="UP000238157">
    <property type="component" value="Unassembled WGS sequence"/>
</dbReference>
<dbReference type="AlphaFoldDB" id="A0A2T0WH28"/>
<dbReference type="EMBL" id="PVTR01000010">
    <property type="protein sequence ID" value="PRY86011.1"/>
    <property type="molecule type" value="Genomic_DNA"/>
</dbReference>
<dbReference type="InterPro" id="IPR007712">
    <property type="entry name" value="RelE/ParE_toxin"/>
</dbReference>
<organism evidence="2 3">
    <name type="scientific">Mongoliibacter ruber</name>
    <dbReference type="NCBI Taxonomy" id="1750599"/>
    <lineage>
        <taxon>Bacteria</taxon>
        <taxon>Pseudomonadati</taxon>
        <taxon>Bacteroidota</taxon>
        <taxon>Cytophagia</taxon>
        <taxon>Cytophagales</taxon>
        <taxon>Cyclobacteriaceae</taxon>
        <taxon>Mongoliibacter</taxon>
    </lineage>
</organism>
<dbReference type="Pfam" id="PF05016">
    <property type="entry name" value="ParE_toxin"/>
    <property type="match status" value="1"/>
</dbReference>
<dbReference type="InterPro" id="IPR035093">
    <property type="entry name" value="RelE/ParE_toxin_dom_sf"/>
</dbReference>
<dbReference type="RefSeq" id="WP_281257452.1">
    <property type="nucleotide sequence ID" value="NZ_PVTR01000010.1"/>
</dbReference>
<keyword evidence="3" id="KW-1185">Reference proteome</keyword>
<reference evidence="2 3" key="1">
    <citation type="submission" date="2018-03" db="EMBL/GenBank/DDBJ databases">
        <title>Genomic Encyclopedia of Archaeal and Bacterial Type Strains, Phase II (KMG-II): from individual species to whole genera.</title>
        <authorList>
            <person name="Goeker M."/>
        </authorList>
    </citation>
    <scope>NUCLEOTIDE SEQUENCE [LARGE SCALE GENOMIC DNA]</scope>
    <source>
        <strain evidence="2 3">DSM 27929</strain>
    </source>
</reference>
<accession>A0A2T0WH28</accession>
<evidence type="ECO:0000256" key="1">
    <source>
        <dbReference type="ARBA" id="ARBA00022649"/>
    </source>
</evidence>
<gene>
    <name evidence="2" type="ORF">CLW00_110143</name>
</gene>
<dbReference type="Gene3D" id="3.30.2310.20">
    <property type="entry name" value="RelE-like"/>
    <property type="match status" value="1"/>
</dbReference>
<evidence type="ECO:0000313" key="2">
    <source>
        <dbReference type="EMBL" id="PRY86011.1"/>
    </source>
</evidence>
<protein>
    <submittedName>
        <fullName evidence="2">ParE-like toxin of type II ParDE toxin-antitoxin system</fullName>
    </submittedName>
</protein>
<proteinExistence type="predicted"/>
<name>A0A2T0WH28_9BACT</name>
<evidence type="ECO:0000313" key="3">
    <source>
        <dbReference type="Proteomes" id="UP000238157"/>
    </source>
</evidence>
<comment type="caution">
    <text evidence="2">The sequence shown here is derived from an EMBL/GenBank/DDBJ whole genome shotgun (WGS) entry which is preliminary data.</text>
</comment>
<sequence length="60" mass="7083">MLLEHPEMGQVEDNPIVAGRGFRYLVERDYKIVYKIYLEEKTILIATVFDTRQNPTKLKV</sequence>
<keyword evidence="1" id="KW-1277">Toxin-antitoxin system</keyword>